<protein>
    <submittedName>
        <fullName evidence="1">Uncharacterized protein</fullName>
    </submittedName>
</protein>
<name>A0ABD6D2A8_9EURY</name>
<organism evidence="1 2">
    <name type="scientific">Haloplanus ruber</name>
    <dbReference type="NCBI Taxonomy" id="869892"/>
    <lineage>
        <taxon>Archaea</taxon>
        <taxon>Methanobacteriati</taxon>
        <taxon>Methanobacteriota</taxon>
        <taxon>Stenosarchaea group</taxon>
        <taxon>Halobacteria</taxon>
        <taxon>Halobacteriales</taxon>
        <taxon>Haloferacaceae</taxon>
        <taxon>Haloplanus</taxon>
    </lineage>
</organism>
<gene>
    <name evidence="1" type="ORF">ACFSBJ_16690</name>
</gene>
<keyword evidence="2" id="KW-1185">Reference proteome</keyword>
<reference evidence="1 2" key="1">
    <citation type="journal article" date="2019" name="Int. J. Syst. Evol. Microbiol.">
        <title>The Global Catalogue of Microorganisms (GCM) 10K type strain sequencing project: providing services to taxonomists for standard genome sequencing and annotation.</title>
        <authorList>
            <consortium name="The Broad Institute Genomics Platform"/>
            <consortium name="The Broad Institute Genome Sequencing Center for Infectious Disease"/>
            <person name="Wu L."/>
            <person name="Ma J."/>
        </authorList>
    </citation>
    <scope>NUCLEOTIDE SEQUENCE [LARGE SCALE GENOMIC DNA]</scope>
    <source>
        <strain evidence="1 2">CGMCC 1.10594</strain>
    </source>
</reference>
<evidence type="ECO:0000313" key="1">
    <source>
        <dbReference type="EMBL" id="MFD1635360.1"/>
    </source>
</evidence>
<comment type="caution">
    <text evidence="1">The sequence shown here is derived from an EMBL/GenBank/DDBJ whole genome shotgun (WGS) entry which is preliminary data.</text>
</comment>
<accession>A0ABD6D2A8</accession>
<dbReference type="AlphaFoldDB" id="A0ABD6D2A8"/>
<proteinExistence type="predicted"/>
<dbReference type="Proteomes" id="UP001597075">
    <property type="component" value="Unassembled WGS sequence"/>
</dbReference>
<dbReference type="EMBL" id="JBHUDL010000011">
    <property type="protein sequence ID" value="MFD1635360.1"/>
    <property type="molecule type" value="Genomic_DNA"/>
</dbReference>
<dbReference type="RefSeq" id="WP_256406435.1">
    <property type="nucleotide sequence ID" value="NZ_CP187153.1"/>
</dbReference>
<evidence type="ECO:0000313" key="2">
    <source>
        <dbReference type="Proteomes" id="UP001597075"/>
    </source>
</evidence>
<sequence length="72" mass="7997">MENQLQRLIYGDDSEYGPDAGILTDALDLKTRGVVSKVVTGDKGDMYLKSNEIKAITGLTVLYLKDEFAREN</sequence>